<dbReference type="EMBL" id="JACVVX010000007">
    <property type="protein sequence ID" value="MBD0416794.1"/>
    <property type="molecule type" value="Genomic_DNA"/>
</dbReference>
<accession>A0A8J6PLH7</accession>
<dbReference type="Pfam" id="PF13577">
    <property type="entry name" value="SnoaL_4"/>
    <property type="match status" value="1"/>
</dbReference>
<name>A0A8J6PLH7_9HYPH</name>
<dbReference type="Gene3D" id="3.10.450.50">
    <property type="match status" value="1"/>
</dbReference>
<dbReference type="RefSeq" id="WP_188166234.1">
    <property type="nucleotide sequence ID" value="NZ_JACVVX010000007.1"/>
</dbReference>
<dbReference type="SUPFAM" id="SSF54427">
    <property type="entry name" value="NTF2-like"/>
    <property type="match status" value="1"/>
</dbReference>
<evidence type="ECO:0000313" key="2">
    <source>
        <dbReference type="EMBL" id="MBD0416794.1"/>
    </source>
</evidence>
<organism evidence="2 3">
    <name type="scientific">Oryzicola mucosus</name>
    <dbReference type="NCBI Taxonomy" id="2767425"/>
    <lineage>
        <taxon>Bacteria</taxon>
        <taxon>Pseudomonadati</taxon>
        <taxon>Pseudomonadota</taxon>
        <taxon>Alphaproteobacteria</taxon>
        <taxon>Hyphomicrobiales</taxon>
        <taxon>Phyllobacteriaceae</taxon>
        <taxon>Oryzicola</taxon>
    </lineage>
</organism>
<reference evidence="2" key="1">
    <citation type="submission" date="2020-09" db="EMBL/GenBank/DDBJ databases">
        <title>Genome seq and assembly of Tianweitania sp.</title>
        <authorList>
            <person name="Chhetri G."/>
        </authorList>
    </citation>
    <scope>NUCLEOTIDE SEQUENCE</scope>
    <source>
        <strain evidence="2">Rool2</strain>
    </source>
</reference>
<evidence type="ECO:0000259" key="1">
    <source>
        <dbReference type="Pfam" id="PF13577"/>
    </source>
</evidence>
<dbReference type="Proteomes" id="UP000643405">
    <property type="component" value="Unassembled WGS sequence"/>
</dbReference>
<proteinExistence type="predicted"/>
<evidence type="ECO:0000313" key="3">
    <source>
        <dbReference type="Proteomes" id="UP000643405"/>
    </source>
</evidence>
<dbReference type="InterPro" id="IPR032710">
    <property type="entry name" value="NTF2-like_dom_sf"/>
</dbReference>
<dbReference type="AlphaFoldDB" id="A0A8J6PLH7"/>
<protein>
    <submittedName>
        <fullName evidence="2">Nuclear transport factor 2 family protein</fullName>
    </submittedName>
</protein>
<keyword evidence="3" id="KW-1185">Reference proteome</keyword>
<feature type="domain" description="SnoaL-like" evidence="1">
    <location>
        <begin position="18"/>
        <end position="158"/>
    </location>
</feature>
<sequence>MSSLEERFEQLSATVDALQGEAEIRRIVSQYMFLCDIPIMEPGIDVDQKIELILNLYTADATWEGVGTFYQDQFGIRRGMEELRTHFQGFFKSRDPAMLLNCHYLTAEHITVTGESAEGRWVHFQPWIFSDGTSALRSSRLFNAFRKVDGIWKMSRYRTENVFVAKMPDNWWESFVDRSVLLQDQ</sequence>
<comment type="caution">
    <text evidence="2">The sequence shown here is derived from an EMBL/GenBank/DDBJ whole genome shotgun (WGS) entry which is preliminary data.</text>
</comment>
<gene>
    <name evidence="2" type="ORF">ICI42_19255</name>
</gene>
<dbReference type="InterPro" id="IPR037401">
    <property type="entry name" value="SnoaL-like"/>
</dbReference>